<accession>A0A0F7SE64</accession>
<comment type="similarity">
    <text evidence="2 10">Belongs to the mitochondrial carrier (TC 2.A.29) family.</text>
</comment>
<evidence type="ECO:0000256" key="2">
    <source>
        <dbReference type="ARBA" id="ARBA00006375"/>
    </source>
</evidence>
<dbReference type="Gene3D" id="1.50.40.10">
    <property type="entry name" value="Mitochondrial carrier domain"/>
    <property type="match status" value="1"/>
</dbReference>
<dbReference type="InterPro" id="IPR050567">
    <property type="entry name" value="Mitochondrial_Carrier"/>
</dbReference>
<keyword evidence="7" id="KW-0496">Mitochondrion</keyword>
<dbReference type="GO" id="GO:1990575">
    <property type="term" value="P:mitochondrial L-ornithine transmembrane transport"/>
    <property type="evidence" value="ECO:0007669"/>
    <property type="project" value="TreeGrafter"/>
</dbReference>
<comment type="subcellular location">
    <subcellularLocation>
        <location evidence="1">Mitochondrion membrane</location>
        <topology evidence="1">Multi-pass membrane protein</topology>
    </subcellularLocation>
</comment>
<evidence type="ECO:0000256" key="6">
    <source>
        <dbReference type="ARBA" id="ARBA00022989"/>
    </source>
</evidence>
<evidence type="ECO:0000256" key="9">
    <source>
        <dbReference type="PROSITE-ProRule" id="PRU00282"/>
    </source>
</evidence>
<evidence type="ECO:0000256" key="10">
    <source>
        <dbReference type="RuleBase" id="RU000488"/>
    </source>
</evidence>
<dbReference type="PANTHER" id="PTHR45624:SF57">
    <property type="entry name" value="MITOCHONDRIAL SUBSTRATE CARRIER FAMILY PROTEIN L"/>
    <property type="match status" value="1"/>
</dbReference>
<name>A0A0F7SE64_PHARH</name>
<dbReference type="EMBL" id="LN483116">
    <property type="protein sequence ID" value="CDZ96286.1"/>
    <property type="molecule type" value="Genomic_DNA"/>
</dbReference>
<dbReference type="InterPro" id="IPR023395">
    <property type="entry name" value="MCP_dom_sf"/>
</dbReference>
<dbReference type="SUPFAM" id="SSF103506">
    <property type="entry name" value="Mitochondrial carrier"/>
    <property type="match status" value="1"/>
</dbReference>
<keyword evidence="5" id="KW-0677">Repeat</keyword>
<evidence type="ECO:0000256" key="5">
    <source>
        <dbReference type="ARBA" id="ARBA00022737"/>
    </source>
</evidence>
<dbReference type="PANTHER" id="PTHR45624">
    <property type="entry name" value="MITOCHONDRIAL BASIC AMINO ACIDS TRANSPORTER-RELATED"/>
    <property type="match status" value="1"/>
</dbReference>
<proteinExistence type="inferred from homology"/>
<feature type="repeat" description="Solcar" evidence="9">
    <location>
        <begin position="26"/>
        <end position="114"/>
    </location>
</feature>
<keyword evidence="6" id="KW-1133">Transmembrane helix</keyword>
<evidence type="ECO:0000256" key="8">
    <source>
        <dbReference type="ARBA" id="ARBA00023136"/>
    </source>
</evidence>
<organism evidence="11">
    <name type="scientific">Phaffia rhodozyma</name>
    <name type="common">Yeast</name>
    <name type="synonym">Xanthophyllomyces dendrorhous</name>
    <dbReference type="NCBI Taxonomy" id="264483"/>
    <lineage>
        <taxon>Eukaryota</taxon>
        <taxon>Fungi</taxon>
        <taxon>Dikarya</taxon>
        <taxon>Basidiomycota</taxon>
        <taxon>Agaricomycotina</taxon>
        <taxon>Tremellomycetes</taxon>
        <taxon>Cystofilobasidiales</taxon>
        <taxon>Mrakiaceae</taxon>
        <taxon>Phaffia</taxon>
    </lineage>
</organism>
<evidence type="ECO:0000256" key="3">
    <source>
        <dbReference type="ARBA" id="ARBA00022448"/>
    </source>
</evidence>
<keyword evidence="8 9" id="KW-0472">Membrane</keyword>
<dbReference type="AlphaFoldDB" id="A0A0F7SE64"/>
<protein>
    <submittedName>
        <fullName evidence="11">Mitochondrial carnitine-acylcarnitine carrier protein</fullName>
    </submittedName>
</protein>
<reference evidence="11" key="1">
    <citation type="submission" date="2014-08" db="EMBL/GenBank/DDBJ databases">
        <authorList>
            <person name="Sharma Rahul"/>
            <person name="Thines Marco"/>
        </authorList>
    </citation>
    <scope>NUCLEOTIDE SEQUENCE</scope>
</reference>
<feature type="repeat" description="Solcar" evidence="9">
    <location>
        <begin position="303"/>
        <end position="392"/>
    </location>
</feature>
<dbReference type="GO" id="GO:0031966">
    <property type="term" value="C:mitochondrial membrane"/>
    <property type="evidence" value="ECO:0007669"/>
    <property type="project" value="UniProtKB-SubCell"/>
</dbReference>
<dbReference type="Pfam" id="PF00153">
    <property type="entry name" value="Mito_carr"/>
    <property type="match status" value="3"/>
</dbReference>
<evidence type="ECO:0000256" key="4">
    <source>
        <dbReference type="ARBA" id="ARBA00022692"/>
    </source>
</evidence>
<dbReference type="InterPro" id="IPR018108">
    <property type="entry name" value="MCP_transmembrane"/>
</dbReference>
<keyword evidence="3 10" id="KW-0813">Transport</keyword>
<dbReference type="PROSITE" id="PS50920">
    <property type="entry name" value="SOLCAR"/>
    <property type="match status" value="2"/>
</dbReference>
<evidence type="ECO:0000256" key="1">
    <source>
        <dbReference type="ARBA" id="ARBA00004225"/>
    </source>
</evidence>
<dbReference type="GO" id="GO:0000064">
    <property type="term" value="F:L-ornithine transmembrane transporter activity"/>
    <property type="evidence" value="ECO:0007669"/>
    <property type="project" value="TreeGrafter"/>
</dbReference>
<sequence length="399" mass="43057">MAQHTLSPHSTAATVNNPAIAAAAATTTLSTLLSGAPSGITKHLLGFPFDTLKTVLQTSSYQAYSGRFPAIQALRRTVSQHGIPGLYRGGSLPCLAWTATDGMLYSVLWEARRRLFADGHSAWTEPARNGEGRRLNLQGHLVAGSIAGLSVSLFTHPVDVCKVKLQSQLRMTPNSPPFTFNSHQTSSLAISKNKLFTTRLPVVHPPCPPYPLQSQPVRSTGTAPGFGSSSLRLPLRPIFPPKSPVEVKFTSPWDCWSQVVKARGIRGGLYKGFGWTCLMRTGMGGMFCTYEALLRATEPIKVPNPVRTFFSGSIAALMFWTVFLPADVMKSKMLADSHLHPKYPTSAHAIKTVWLEGGKKVSAFWRGGGAVGLRAAGVNGVALLVWEGVMRITGNDTFS</sequence>
<evidence type="ECO:0000256" key="7">
    <source>
        <dbReference type="ARBA" id="ARBA00023128"/>
    </source>
</evidence>
<evidence type="ECO:0000313" key="11">
    <source>
        <dbReference type="EMBL" id="CDZ96286.1"/>
    </source>
</evidence>
<keyword evidence="4 9" id="KW-0812">Transmembrane</keyword>